<protein>
    <submittedName>
        <fullName evidence="2">Uncharacterized protein</fullName>
    </submittedName>
</protein>
<dbReference type="AlphaFoldDB" id="A0A495QP63"/>
<evidence type="ECO:0000256" key="1">
    <source>
        <dbReference type="SAM" id="MobiDB-lite"/>
    </source>
</evidence>
<gene>
    <name evidence="2" type="ORF">BZB76_3244</name>
</gene>
<comment type="caution">
    <text evidence="2">The sequence shown here is derived from an EMBL/GenBank/DDBJ whole genome shotgun (WGS) entry which is preliminary data.</text>
</comment>
<organism evidence="2 3">
    <name type="scientific">Actinomadura pelletieri DSM 43383</name>
    <dbReference type="NCBI Taxonomy" id="1120940"/>
    <lineage>
        <taxon>Bacteria</taxon>
        <taxon>Bacillati</taxon>
        <taxon>Actinomycetota</taxon>
        <taxon>Actinomycetes</taxon>
        <taxon>Streptosporangiales</taxon>
        <taxon>Thermomonosporaceae</taxon>
        <taxon>Actinomadura</taxon>
    </lineage>
</organism>
<evidence type="ECO:0000313" key="3">
    <source>
        <dbReference type="Proteomes" id="UP000274601"/>
    </source>
</evidence>
<keyword evidence="3" id="KW-1185">Reference proteome</keyword>
<dbReference type="EMBL" id="RBWU01000003">
    <property type="protein sequence ID" value="RKS74727.1"/>
    <property type="molecule type" value="Genomic_DNA"/>
</dbReference>
<reference evidence="2 3" key="1">
    <citation type="submission" date="2018-10" db="EMBL/GenBank/DDBJ databases">
        <title>Genomic Encyclopedia of Archaeal and Bacterial Type Strains, Phase II (KMG-II): from individual species to whole genera.</title>
        <authorList>
            <person name="Goeker M."/>
        </authorList>
    </citation>
    <scope>NUCLEOTIDE SEQUENCE [LARGE SCALE GENOMIC DNA]</scope>
    <source>
        <strain evidence="2 3">DSM 43383</strain>
    </source>
</reference>
<feature type="region of interest" description="Disordered" evidence="1">
    <location>
        <begin position="73"/>
        <end position="113"/>
    </location>
</feature>
<proteinExistence type="predicted"/>
<name>A0A495QP63_9ACTN</name>
<accession>A0A495QP63</accession>
<dbReference type="Proteomes" id="UP000274601">
    <property type="component" value="Unassembled WGS sequence"/>
</dbReference>
<sequence length="113" mass="12791">MIVPDEVLPLEHEVKLYHRVSWNGGHLIGTAFGGPGERIKLVGTLEKFDQAQKGTPPLNDYRKPESYFGYLQQSPHSNHRKYTRSATYHYGHSPKMTCHPTSGRRPIGADHDP</sequence>
<evidence type="ECO:0000313" key="2">
    <source>
        <dbReference type="EMBL" id="RKS74727.1"/>
    </source>
</evidence>